<protein>
    <recommendedName>
        <fullName evidence="3">PH domain-containing protein</fullName>
    </recommendedName>
</protein>
<dbReference type="EnsemblMetazoa" id="XM_050660658.1">
    <property type="protein sequence ID" value="XP_050516615.1"/>
    <property type="gene ID" value="LOC126891480"/>
</dbReference>
<dbReference type="GeneID" id="126891480"/>
<proteinExistence type="predicted"/>
<dbReference type="RefSeq" id="XP_050516615.1">
    <property type="nucleotide sequence ID" value="XM_050660658.1"/>
</dbReference>
<evidence type="ECO:0000313" key="2">
    <source>
        <dbReference type="Proteomes" id="UP001652700"/>
    </source>
</evidence>
<organism evidence="1 2">
    <name type="scientific">Diabrotica virgifera virgifera</name>
    <name type="common">western corn rootworm</name>
    <dbReference type="NCBI Taxonomy" id="50390"/>
    <lineage>
        <taxon>Eukaryota</taxon>
        <taxon>Metazoa</taxon>
        <taxon>Ecdysozoa</taxon>
        <taxon>Arthropoda</taxon>
        <taxon>Hexapoda</taxon>
        <taxon>Insecta</taxon>
        <taxon>Pterygota</taxon>
        <taxon>Neoptera</taxon>
        <taxon>Endopterygota</taxon>
        <taxon>Coleoptera</taxon>
        <taxon>Polyphaga</taxon>
        <taxon>Cucujiformia</taxon>
        <taxon>Chrysomeloidea</taxon>
        <taxon>Chrysomelidae</taxon>
        <taxon>Galerucinae</taxon>
        <taxon>Diabroticina</taxon>
        <taxon>Diabroticites</taxon>
        <taxon>Diabrotica</taxon>
    </lineage>
</organism>
<dbReference type="PANTHER" id="PTHR35385:SF2">
    <property type="entry name" value="PROTEIN B, PUTATIVE-RELATED"/>
    <property type="match status" value="1"/>
</dbReference>
<evidence type="ECO:0008006" key="3">
    <source>
        <dbReference type="Google" id="ProtNLM"/>
    </source>
</evidence>
<dbReference type="Proteomes" id="UP001652700">
    <property type="component" value="Unplaced"/>
</dbReference>
<evidence type="ECO:0000313" key="1">
    <source>
        <dbReference type="EnsemblMetazoa" id="XP_050516615.1"/>
    </source>
</evidence>
<keyword evidence="2" id="KW-1185">Reference proteome</keyword>
<name>A0ABM5L2F7_DIAVI</name>
<accession>A0ABM5L2F7</accession>
<sequence>MSKCKIDSLPPTEGVLKQHAYRTYLQLHSWLRHFNLVFKPNSSLTKELNTTDWGWKISKGELIPSSLPDSFEYKVVNFHEINGNDDAFNAVIRANITTQEDAQNWLKEFENINKVNFRVLRTYPNDSVKLVFKKDYRCHHNTQAHLPSSKTKNPSSKHVNCQAFLIITLKQSSMKR</sequence>
<reference evidence="1" key="1">
    <citation type="submission" date="2025-05" db="UniProtKB">
        <authorList>
            <consortium name="EnsemblMetazoa"/>
        </authorList>
    </citation>
    <scope>IDENTIFICATION</scope>
</reference>
<dbReference type="PANTHER" id="PTHR35385">
    <property type="entry name" value="PROTEIN B, PUTATIVE-RELATED-RELATED"/>
    <property type="match status" value="1"/>
</dbReference>